<protein>
    <submittedName>
        <fullName evidence="2">Small conductance calcium-activated potassium channel protein 2</fullName>
    </submittedName>
</protein>
<proteinExistence type="predicted"/>
<dbReference type="Gene3D" id="1.10.287.70">
    <property type="match status" value="2"/>
</dbReference>
<dbReference type="AlphaFoldDB" id="K1RIE6"/>
<keyword evidence="2" id="KW-0407">Ion channel</keyword>
<evidence type="ECO:0000313" key="2">
    <source>
        <dbReference type="EMBL" id="EKC41350.1"/>
    </source>
</evidence>
<dbReference type="GO" id="GO:0016020">
    <property type="term" value="C:membrane"/>
    <property type="evidence" value="ECO:0007669"/>
    <property type="project" value="InterPro"/>
</dbReference>
<dbReference type="InterPro" id="IPR015449">
    <property type="entry name" value="K_chnl_Ca-activ_SK"/>
</dbReference>
<evidence type="ECO:0000259" key="1">
    <source>
        <dbReference type="Pfam" id="PF07885"/>
    </source>
</evidence>
<dbReference type="InterPro" id="IPR013099">
    <property type="entry name" value="K_chnl_dom"/>
</dbReference>
<feature type="domain" description="Potassium channel" evidence="1">
    <location>
        <begin position="187"/>
        <end position="268"/>
    </location>
</feature>
<dbReference type="PANTHER" id="PTHR10153">
    <property type="entry name" value="SMALL CONDUCTANCE CALCIUM-ACTIVATED POTASSIUM CHANNEL"/>
    <property type="match status" value="1"/>
</dbReference>
<dbReference type="GO" id="GO:0016286">
    <property type="term" value="F:small conductance calcium-activated potassium channel activity"/>
    <property type="evidence" value="ECO:0007669"/>
    <property type="project" value="InterPro"/>
</dbReference>
<dbReference type="SUPFAM" id="SSF81324">
    <property type="entry name" value="Voltage-gated potassium channels"/>
    <property type="match status" value="1"/>
</dbReference>
<reference evidence="2" key="1">
    <citation type="journal article" date="2012" name="Nature">
        <title>The oyster genome reveals stress adaptation and complexity of shell formation.</title>
        <authorList>
            <person name="Zhang G."/>
            <person name="Fang X."/>
            <person name="Guo X."/>
            <person name="Li L."/>
            <person name="Luo R."/>
            <person name="Xu F."/>
            <person name="Yang P."/>
            <person name="Zhang L."/>
            <person name="Wang X."/>
            <person name="Qi H."/>
            <person name="Xiong Z."/>
            <person name="Que H."/>
            <person name="Xie Y."/>
            <person name="Holland P.W."/>
            <person name="Paps J."/>
            <person name="Zhu Y."/>
            <person name="Wu F."/>
            <person name="Chen Y."/>
            <person name="Wang J."/>
            <person name="Peng C."/>
            <person name="Meng J."/>
            <person name="Yang L."/>
            <person name="Liu J."/>
            <person name="Wen B."/>
            <person name="Zhang N."/>
            <person name="Huang Z."/>
            <person name="Zhu Q."/>
            <person name="Feng Y."/>
            <person name="Mount A."/>
            <person name="Hedgecock D."/>
            <person name="Xu Z."/>
            <person name="Liu Y."/>
            <person name="Domazet-Loso T."/>
            <person name="Du Y."/>
            <person name="Sun X."/>
            <person name="Zhang S."/>
            <person name="Liu B."/>
            <person name="Cheng P."/>
            <person name="Jiang X."/>
            <person name="Li J."/>
            <person name="Fan D."/>
            <person name="Wang W."/>
            <person name="Fu W."/>
            <person name="Wang T."/>
            <person name="Wang B."/>
            <person name="Zhang J."/>
            <person name="Peng Z."/>
            <person name="Li Y."/>
            <person name="Li N."/>
            <person name="Wang J."/>
            <person name="Chen M."/>
            <person name="He Y."/>
            <person name="Tan F."/>
            <person name="Song X."/>
            <person name="Zheng Q."/>
            <person name="Huang R."/>
            <person name="Yang H."/>
            <person name="Du X."/>
            <person name="Chen L."/>
            <person name="Yang M."/>
            <person name="Gaffney P.M."/>
            <person name="Wang S."/>
            <person name="Luo L."/>
            <person name="She Z."/>
            <person name="Ming Y."/>
            <person name="Huang W."/>
            <person name="Zhang S."/>
            <person name="Huang B."/>
            <person name="Zhang Y."/>
            <person name="Qu T."/>
            <person name="Ni P."/>
            <person name="Miao G."/>
            <person name="Wang J."/>
            <person name="Wang Q."/>
            <person name="Steinberg C.E."/>
            <person name="Wang H."/>
            <person name="Li N."/>
            <person name="Qian L."/>
            <person name="Zhang G."/>
            <person name="Li Y."/>
            <person name="Yang H."/>
            <person name="Liu X."/>
            <person name="Wang J."/>
            <person name="Yin Y."/>
            <person name="Wang J."/>
        </authorList>
    </citation>
    <scope>NUCLEOTIDE SEQUENCE [LARGE SCALE GENOMIC DNA]</scope>
    <source>
        <strain evidence="2">05x7-T-G4-1.051#20</strain>
    </source>
</reference>
<keyword evidence="2" id="KW-0406">Ion transport</keyword>
<keyword evidence="2" id="KW-0813">Transport</keyword>
<accession>K1RIE6</accession>
<name>K1RIE6_MAGGI</name>
<dbReference type="HOGENOM" id="CLU_014617_5_0_1"/>
<dbReference type="Pfam" id="PF07885">
    <property type="entry name" value="Ion_trans_2"/>
    <property type="match status" value="1"/>
</dbReference>
<dbReference type="InParanoid" id="K1RIE6"/>
<sequence>MTCRRRVVDMEFALAMIGIILMVFEAELYINQKISKLGFYSLMLKCLISLSTVFLLIFICAEYYVSAKIRALDSNIQSVLSVMTFRQWMYLVLELVVCSIHPFPGNIKFEYSSTQGVIHSVSIDAILSIVMLGRLYLVCHFAVVHSNMVTDTFIYSIGMISKTKINTTFVIKALISKRPGFLLIVVMVTTVIVNTWAYRACELYFDRNKYKKNSIFESLWIITMVFLSSDHGDVLPESYCGRFVAVMTAVMGLITSSLLIAIIAQQIEHTRSEKHVFAFASRVQTSCKKKSAAADAIKSFFKLTVLIKSGKAGYREISRLKDKVKQSLKMMRTTREEMMDIYDDTVGVVDVAEVTWRVEQRVSVLESRFNSLEEKIDLILSKVER</sequence>
<dbReference type="EMBL" id="JH816365">
    <property type="protein sequence ID" value="EKC41350.1"/>
    <property type="molecule type" value="Genomic_DNA"/>
</dbReference>
<gene>
    <name evidence="2" type="ORF">CGI_10011872</name>
</gene>
<dbReference type="Pfam" id="PF03530">
    <property type="entry name" value="SK_channel"/>
    <property type="match status" value="1"/>
</dbReference>
<organism evidence="2">
    <name type="scientific">Magallana gigas</name>
    <name type="common">Pacific oyster</name>
    <name type="synonym">Crassostrea gigas</name>
    <dbReference type="NCBI Taxonomy" id="29159"/>
    <lineage>
        <taxon>Eukaryota</taxon>
        <taxon>Metazoa</taxon>
        <taxon>Spiralia</taxon>
        <taxon>Lophotrochozoa</taxon>
        <taxon>Mollusca</taxon>
        <taxon>Bivalvia</taxon>
        <taxon>Autobranchia</taxon>
        <taxon>Pteriomorphia</taxon>
        <taxon>Ostreida</taxon>
        <taxon>Ostreoidea</taxon>
        <taxon>Ostreidae</taxon>
        <taxon>Magallana</taxon>
    </lineage>
</organism>